<reference evidence="3 4" key="1">
    <citation type="submission" date="2018-01" db="EMBL/GenBank/DDBJ databases">
        <title>Complete genome sequence of Streptomyces lunaelactis MM109T, a Ferroverdin A producer isolated from cave moonmilk deposits.</title>
        <authorList>
            <person name="Naome A."/>
            <person name="Martinet L."/>
            <person name="Maciejewska M."/>
            <person name="Anderssen S."/>
            <person name="Adam D."/>
            <person name="Tenconi E."/>
            <person name="Deflandre B."/>
            <person name="Arguelles-Arias A."/>
            <person name="Calusinska M."/>
            <person name="Copieters W."/>
            <person name="Karim L."/>
            <person name="Hanikenne M."/>
            <person name="Baurain D."/>
            <person name="van Wezel G."/>
            <person name="Smargiasso N."/>
            <person name="de Pauw E."/>
            <person name="Delfosse P."/>
            <person name="Rigali S."/>
        </authorList>
    </citation>
    <scope>NUCLEOTIDE SEQUENCE [LARGE SCALE GENOMIC DNA]</scope>
    <source>
        <strain evidence="3 4">MM109</strain>
    </source>
</reference>
<evidence type="ECO:0000313" key="4">
    <source>
        <dbReference type="Proteomes" id="UP000244201"/>
    </source>
</evidence>
<keyword evidence="1" id="KW-0808">Transferase</keyword>
<dbReference type="GeneID" id="55659108"/>
<keyword evidence="1" id="KW-0723">Serine/threonine-protein kinase</keyword>
<name>A0A2R4T8M9_9ACTN</name>
<dbReference type="KEGG" id="slk:SLUN_28050"/>
<gene>
    <name evidence="3" type="ORF">SLUN_28050</name>
</gene>
<evidence type="ECO:0000256" key="1">
    <source>
        <dbReference type="ARBA" id="ARBA00022527"/>
    </source>
</evidence>
<proteinExistence type="predicted"/>
<organism evidence="3 4">
    <name type="scientific">Streptomyces lunaelactis</name>
    <dbReference type="NCBI Taxonomy" id="1535768"/>
    <lineage>
        <taxon>Bacteria</taxon>
        <taxon>Bacillati</taxon>
        <taxon>Actinomycetota</taxon>
        <taxon>Actinomycetes</taxon>
        <taxon>Kitasatosporales</taxon>
        <taxon>Streptomycetaceae</taxon>
        <taxon>Streptomyces</taxon>
    </lineage>
</organism>
<dbReference type="InterPro" id="IPR003594">
    <property type="entry name" value="HATPase_dom"/>
</dbReference>
<dbReference type="SUPFAM" id="SSF55874">
    <property type="entry name" value="ATPase domain of HSP90 chaperone/DNA topoisomerase II/histidine kinase"/>
    <property type="match status" value="1"/>
</dbReference>
<keyword evidence="3" id="KW-0547">Nucleotide-binding</keyword>
<keyword evidence="3" id="KW-0067">ATP-binding</keyword>
<keyword evidence="4" id="KW-1185">Reference proteome</keyword>
<feature type="domain" description="Histidine kinase/HSP90-like ATPase" evidence="2">
    <location>
        <begin position="22"/>
        <end position="118"/>
    </location>
</feature>
<dbReference type="InterPro" id="IPR036890">
    <property type="entry name" value="HATPase_C_sf"/>
</dbReference>
<dbReference type="PANTHER" id="PTHR35526">
    <property type="entry name" value="ANTI-SIGMA-F FACTOR RSBW-RELATED"/>
    <property type="match status" value="1"/>
</dbReference>
<dbReference type="Gene3D" id="3.30.565.10">
    <property type="entry name" value="Histidine kinase-like ATPase, C-terminal domain"/>
    <property type="match status" value="1"/>
</dbReference>
<dbReference type="GO" id="GO:0005524">
    <property type="term" value="F:ATP binding"/>
    <property type="evidence" value="ECO:0007669"/>
    <property type="project" value="UniProtKB-KW"/>
</dbReference>
<dbReference type="OrthoDB" id="3479721at2"/>
<evidence type="ECO:0000313" key="3">
    <source>
        <dbReference type="EMBL" id="AVZ75489.1"/>
    </source>
</evidence>
<dbReference type="RefSeq" id="WP_108152785.1">
    <property type="nucleotide sequence ID" value="NZ_CP026304.1"/>
</dbReference>
<dbReference type="CDD" id="cd16936">
    <property type="entry name" value="HATPase_RsbW-like"/>
    <property type="match status" value="1"/>
</dbReference>
<dbReference type="PANTHER" id="PTHR35526:SF3">
    <property type="entry name" value="ANTI-SIGMA-F FACTOR RSBW"/>
    <property type="match status" value="1"/>
</dbReference>
<dbReference type="Proteomes" id="UP000244201">
    <property type="component" value="Chromosome"/>
</dbReference>
<sequence>MVDEPQLPYFREAFYRRDRRCVSAARDFTRRALADWSVADRVDDVLLCVSELATNALLHGVPPGRGFRLHLFLHADGILRVEIHDSGDGCVRLSPPHPEGEGGRGLVLVAALADKWGVGERCPGKRVWCEFALAAGCCSSSLPKVANRYAR</sequence>
<accession>A0A2R4T8M9</accession>
<dbReference type="InterPro" id="IPR050267">
    <property type="entry name" value="Anti-sigma-factor_SerPK"/>
</dbReference>
<dbReference type="Pfam" id="PF13581">
    <property type="entry name" value="HATPase_c_2"/>
    <property type="match status" value="1"/>
</dbReference>
<protein>
    <submittedName>
        <fullName evidence="3">ATP-binding protein</fullName>
    </submittedName>
</protein>
<dbReference type="AlphaFoldDB" id="A0A2R4T8M9"/>
<keyword evidence="1" id="KW-0418">Kinase</keyword>
<evidence type="ECO:0000259" key="2">
    <source>
        <dbReference type="Pfam" id="PF13581"/>
    </source>
</evidence>
<dbReference type="EMBL" id="CP026304">
    <property type="protein sequence ID" value="AVZ75489.1"/>
    <property type="molecule type" value="Genomic_DNA"/>
</dbReference>
<dbReference type="GO" id="GO:0004674">
    <property type="term" value="F:protein serine/threonine kinase activity"/>
    <property type="evidence" value="ECO:0007669"/>
    <property type="project" value="UniProtKB-KW"/>
</dbReference>